<evidence type="ECO:0000313" key="3">
    <source>
        <dbReference type="EMBL" id="SKB37495.1"/>
    </source>
</evidence>
<proteinExistence type="predicted"/>
<dbReference type="Pfam" id="PF00702">
    <property type="entry name" value="Hydrolase"/>
    <property type="match status" value="1"/>
</dbReference>
<keyword evidence="1 3" id="KW-0378">Hydrolase</keyword>
<evidence type="ECO:0000256" key="1">
    <source>
        <dbReference type="ARBA" id="ARBA00022801"/>
    </source>
</evidence>
<reference evidence="4" key="1">
    <citation type="submission" date="2017-02" db="EMBL/GenBank/DDBJ databases">
        <authorList>
            <person name="Varghese N."/>
            <person name="Submissions S."/>
        </authorList>
    </citation>
    <scope>NUCLEOTIDE SEQUENCE [LARGE SCALE GENOMIC DNA]</scope>
    <source>
        <strain evidence="4">DSM 22385</strain>
    </source>
</reference>
<dbReference type="InterPro" id="IPR051400">
    <property type="entry name" value="HAD-like_hydrolase"/>
</dbReference>
<dbReference type="PANTHER" id="PTHR46470">
    <property type="entry name" value="N-ACYLNEURAMINATE-9-PHOSPHATASE"/>
    <property type="match status" value="1"/>
</dbReference>
<dbReference type="InterPro" id="IPR023214">
    <property type="entry name" value="HAD_sf"/>
</dbReference>
<dbReference type="GO" id="GO:0016787">
    <property type="term" value="F:hydrolase activity"/>
    <property type="evidence" value="ECO:0007669"/>
    <property type="project" value="UniProtKB-KW"/>
</dbReference>
<dbReference type="Gene3D" id="1.10.150.520">
    <property type="match status" value="1"/>
</dbReference>
<dbReference type="EMBL" id="FUYR01000001">
    <property type="protein sequence ID" value="SKB37495.1"/>
    <property type="molecule type" value="Genomic_DNA"/>
</dbReference>
<accession>A0A1T5ARI5</accession>
<dbReference type="SFLD" id="SFLDG01129">
    <property type="entry name" value="C1.5:_HAD__Beta-PGM__Phosphata"/>
    <property type="match status" value="1"/>
</dbReference>
<keyword evidence="2" id="KW-0460">Magnesium</keyword>
<dbReference type="InterPro" id="IPR036412">
    <property type="entry name" value="HAD-like_sf"/>
</dbReference>
<dbReference type="AlphaFoldDB" id="A0A1T5ARI5"/>
<keyword evidence="4" id="KW-1185">Reference proteome</keyword>
<evidence type="ECO:0000313" key="4">
    <source>
        <dbReference type="Proteomes" id="UP000189981"/>
    </source>
</evidence>
<dbReference type="Proteomes" id="UP000189981">
    <property type="component" value="Unassembled WGS sequence"/>
</dbReference>
<name>A0A1T5ARI5_9SPHI</name>
<dbReference type="STRING" id="572036.SAMN05661099_0959"/>
<dbReference type="SUPFAM" id="SSF56784">
    <property type="entry name" value="HAD-like"/>
    <property type="match status" value="1"/>
</dbReference>
<dbReference type="Gene3D" id="3.40.50.1000">
    <property type="entry name" value="HAD superfamily/HAD-like"/>
    <property type="match status" value="1"/>
</dbReference>
<evidence type="ECO:0000256" key="2">
    <source>
        <dbReference type="ARBA" id="ARBA00022842"/>
    </source>
</evidence>
<protein>
    <submittedName>
        <fullName evidence="3">Putative hydrolase of the HAD superfamily</fullName>
    </submittedName>
</protein>
<sequence>MLTIIIDLDNTIYPVASTSGLLFKPMFDLISRSEFGLGAEKIEAAKKDIQRTPFHKVAVMHNFPGELAKQGAELLRNMEYQGEMDVYDDYSYIRDLPARRFLLTAGYTKLQLSKIDRLGIRDDFEEIFIVDPDNTSETKKEVIQRIIKKYDLHKDEIVVIGDDLDSEIKGARELGLKNFLMDPSNRYPDEPLETKGTRLSEAAKVISSE</sequence>
<organism evidence="3 4">
    <name type="scientific">Daejeonella lutea</name>
    <dbReference type="NCBI Taxonomy" id="572036"/>
    <lineage>
        <taxon>Bacteria</taxon>
        <taxon>Pseudomonadati</taxon>
        <taxon>Bacteroidota</taxon>
        <taxon>Sphingobacteriia</taxon>
        <taxon>Sphingobacteriales</taxon>
        <taxon>Sphingobacteriaceae</taxon>
        <taxon>Daejeonella</taxon>
    </lineage>
</organism>
<gene>
    <name evidence="3" type="ORF">SAMN05661099_0959</name>
</gene>
<dbReference type="OrthoDB" id="7059729at2"/>
<dbReference type="RefSeq" id="WP_079701489.1">
    <property type="nucleotide sequence ID" value="NZ_FUYR01000001.1"/>
</dbReference>
<dbReference type="SFLD" id="SFLDS00003">
    <property type="entry name" value="Haloacid_Dehalogenase"/>
    <property type="match status" value="1"/>
</dbReference>